<dbReference type="InterPro" id="IPR051532">
    <property type="entry name" value="Ester_Hydrolysis_Enzymes"/>
</dbReference>
<dbReference type="EMBL" id="CP036280">
    <property type="protein sequence ID" value="QDU71135.1"/>
    <property type="molecule type" value="Genomic_DNA"/>
</dbReference>
<feature type="domain" description="SGNH hydrolase-type esterase" evidence="1">
    <location>
        <begin position="14"/>
        <end position="205"/>
    </location>
</feature>
<dbReference type="AlphaFoldDB" id="A0A518BVY1"/>
<reference evidence="2 3" key="1">
    <citation type="submission" date="2019-02" db="EMBL/GenBank/DDBJ databases">
        <title>Deep-cultivation of Planctomycetes and their phenomic and genomic characterization uncovers novel biology.</title>
        <authorList>
            <person name="Wiegand S."/>
            <person name="Jogler M."/>
            <person name="Boedeker C."/>
            <person name="Pinto D."/>
            <person name="Vollmers J."/>
            <person name="Rivas-Marin E."/>
            <person name="Kohn T."/>
            <person name="Peeters S.H."/>
            <person name="Heuer A."/>
            <person name="Rast P."/>
            <person name="Oberbeckmann S."/>
            <person name="Bunk B."/>
            <person name="Jeske O."/>
            <person name="Meyerdierks A."/>
            <person name="Storesund J.E."/>
            <person name="Kallscheuer N."/>
            <person name="Luecker S."/>
            <person name="Lage O.M."/>
            <person name="Pohl T."/>
            <person name="Merkel B.J."/>
            <person name="Hornburger P."/>
            <person name="Mueller R.-W."/>
            <person name="Bruemmer F."/>
            <person name="Labrenz M."/>
            <person name="Spormann A.M."/>
            <person name="Op den Camp H."/>
            <person name="Overmann J."/>
            <person name="Amann R."/>
            <person name="Jetten M.S.M."/>
            <person name="Mascher T."/>
            <person name="Medema M.H."/>
            <person name="Devos D.P."/>
            <person name="Kaster A.-K."/>
            <person name="Ovreas L."/>
            <person name="Rohde M."/>
            <person name="Galperin M.Y."/>
            <person name="Jogler C."/>
        </authorList>
    </citation>
    <scope>NUCLEOTIDE SEQUENCE [LARGE SCALE GENOMIC DNA]</scope>
    <source>
        <strain evidence="2 3">Pan265</strain>
    </source>
</reference>
<dbReference type="PANTHER" id="PTHR30383">
    <property type="entry name" value="THIOESTERASE 1/PROTEASE 1/LYSOPHOSPHOLIPASE L1"/>
    <property type="match status" value="1"/>
</dbReference>
<dbReference type="CDD" id="cd01834">
    <property type="entry name" value="SGNH_hydrolase_like_2"/>
    <property type="match status" value="1"/>
</dbReference>
<dbReference type="RefSeq" id="WP_145445268.1">
    <property type="nucleotide sequence ID" value="NZ_CP036280.1"/>
</dbReference>
<dbReference type="Pfam" id="PF13472">
    <property type="entry name" value="Lipase_GDSL_2"/>
    <property type="match status" value="1"/>
</dbReference>
<dbReference type="KEGG" id="mcad:Pan265_09840"/>
<evidence type="ECO:0000259" key="1">
    <source>
        <dbReference type="Pfam" id="PF13472"/>
    </source>
</evidence>
<keyword evidence="2" id="KW-0378">Hydrolase</keyword>
<dbReference type="Gene3D" id="3.40.50.1110">
    <property type="entry name" value="SGNH hydrolase"/>
    <property type="match status" value="1"/>
</dbReference>
<dbReference type="Proteomes" id="UP000320386">
    <property type="component" value="Chromosome"/>
</dbReference>
<dbReference type="GO" id="GO:0004622">
    <property type="term" value="F:phosphatidylcholine lysophospholipase activity"/>
    <property type="evidence" value="ECO:0007669"/>
    <property type="project" value="TreeGrafter"/>
</dbReference>
<gene>
    <name evidence="2" type="ORF">Pan265_09840</name>
</gene>
<dbReference type="PANTHER" id="PTHR30383:SF5">
    <property type="entry name" value="SGNH HYDROLASE-TYPE ESTERASE DOMAIN-CONTAINING PROTEIN"/>
    <property type="match status" value="1"/>
</dbReference>
<evidence type="ECO:0000313" key="2">
    <source>
        <dbReference type="EMBL" id="QDU71135.1"/>
    </source>
</evidence>
<accession>A0A518BVY1</accession>
<dbReference type="InterPro" id="IPR013830">
    <property type="entry name" value="SGNH_hydro"/>
</dbReference>
<dbReference type="SUPFAM" id="SSF52266">
    <property type="entry name" value="SGNH hydrolase"/>
    <property type="match status" value="1"/>
</dbReference>
<keyword evidence="3" id="KW-1185">Reference proteome</keyword>
<evidence type="ECO:0000313" key="3">
    <source>
        <dbReference type="Proteomes" id="UP000320386"/>
    </source>
</evidence>
<dbReference type="OrthoDB" id="9794725at2"/>
<protein>
    <submittedName>
        <fullName evidence="2">GDSL-like Lipase/Acylhydrolase</fullName>
    </submittedName>
</protein>
<name>A0A518BVY1_9BACT</name>
<proteinExistence type="predicted"/>
<sequence>MTALNADDVVLFQGDSITDAARDRDRTKANDPEGLGLGYVRMVSARLLTDLPGIRMFNRGVSGDRIEHLRARWRADALELKPSVLSLMIGVNDTWHGLSPDNNEVPTPYDVFEETYRLILDQLREAVPELRLLLAEPFVLPCGAGQDLPMRSNLDPRREIVHKLATEYDATLIHYQDVFDEALERAEATYWAEDGVHPSLAGHRLMADAWLAAAAEL</sequence>
<dbReference type="InterPro" id="IPR036514">
    <property type="entry name" value="SGNH_hydro_sf"/>
</dbReference>
<organism evidence="2 3">
    <name type="scientific">Mucisphaera calidilacus</name>
    <dbReference type="NCBI Taxonomy" id="2527982"/>
    <lineage>
        <taxon>Bacteria</taxon>
        <taxon>Pseudomonadati</taxon>
        <taxon>Planctomycetota</taxon>
        <taxon>Phycisphaerae</taxon>
        <taxon>Phycisphaerales</taxon>
        <taxon>Phycisphaeraceae</taxon>
        <taxon>Mucisphaera</taxon>
    </lineage>
</organism>